<evidence type="ECO:0000313" key="2">
    <source>
        <dbReference type="EMBL" id="QGJ92910.1"/>
    </source>
</evidence>
<keyword evidence="3" id="KW-1185">Reference proteome</keyword>
<feature type="transmembrane region" description="Helical" evidence="1">
    <location>
        <begin position="45"/>
        <end position="64"/>
    </location>
</feature>
<feature type="transmembrane region" description="Helical" evidence="1">
    <location>
        <begin position="70"/>
        <end position="88"/>
    </location>
</feature>
<organism evidence="2 3">
    <name type="scientific">Gordonia phage Chidiebere</name>
    <dbReference type="NCBI Taxonomy" id="2656530"/>
    <lineage>
        <taxon>Viruses</taxon>
        <taxon>Duplodnaviria</taxon>
        <taxon>Heunggongvirae</taxon>
        <taxon>Uroviricota</taxon>
        <taxon>Caudoviricetes</taxon>
        <taxon>Chidieberevirus</taxon>
        <taxon>Chidieberevirus chidiebere</taxon>
    </lineage>
</organism>
<protein>
    <submittedName>
        <fullName evidence="2">Membrane protein</fullName>
    </submittedName>
</protein>
<evidence type="ECO:0000256" key="1">
    <source>
        <dbReference type="SAM" id="Phobius"/>
    </source>
</evidence>
<gene>
    <name evidence="2" type="primary">18</name>
    <name evidence="2" type="ORF">PBI_CHIDIEBERE_18</name>
</gene>
<name>A0A649VKI6_9CAUD</name>
<evidence type="ECO:0000313" key="3">
    <source>
        <dbReference type="Proteomes" id="UP000423645"/>
    </source>
</evidence>
<sequence length="89" mass="9389">MSQPLSQGMGRKVPIEKPPKRSYIMPNEVASNDARTERSIPMRDAVILLLFLTSLIAAPVGAGFAWGVGVGVFVLGVSALILAVLLGLD</sequence>
<dbReference type="Proteomes" id="UP000423645">
    <property type="component" value="Segment"/>
</dbReference>
<dbReference type="RefSeq" id="YP_010675536.1">
    <property type="nucleotide sequence ID" value="NC_071005.1"/>
</dbReference>
<keyword evidence="1" id="KW-0472">Membrane</keyword>
<dbReference type="KEGG" id="vg:77951864"/>
<dbReference type="GeneID" id="77951864"/>
<proteinExistence type="predicted"/>
<keyword evidence="1" id="KW-0812">Transmembrane</keyword>
<accession>A0A649VKI6</accession>
<reference evidence="2 3" key="1">
    <citation type="submission" date="2019-10" db="EMBL/GenBank/DDBJ databases">
        <authorList>
            <person name="Zack K.M."/>
            <person name="Garlena R.A."/>
            <person name="Russell D.A."/>
            <person name="Pope W.H."/>
            <person name="Jacobs-Sera D."/>
            <person name="Hatfull G.F."/>
        </authorList>
    </citation>
    <scope>NUCLEOTIDE SEQUENCE [LARGE SCALE GENOMIC DNA]</scope>
</reference>
<dbReference type="EMBL" id="MN586022">
    <property type="protein sequence ID" value="QGJ92910.1"/>
    <property type="molecule type" value="Genomic_DNA"/>
</dbReference>
<keyword evidence="1" id="KW-1133">Transmembrane helix</keyword>